<name>A0A373F6E8_COMTE</name>
<dbReference type="OrthoDB" id="8858385at2"/>
<dbReference type="AlphaFoldDB" id="A0A373F6E8"/>
<gene>
    <name evidence="1" type="ORF">DZC30_21485</name>
</gene>
<keyword evidence="2" id="KW-1185">Reference proteome</keyword>
<dbReference type="EMBL" id="QURR01000046">
    <property type="protein sequence ID" value="RGE39734.1"/>
    <property type="molecule type" value="Genomic_DNA"/>
</dbReference>
<evidence type="ECO:0000313" key="1">
    <source>
        <dbReference type="EMBL" id="RGE39734.1"/>
    </source>
</evidence>
<comment type="caution">
    <text evidence="1">The sequence shown here is derived from an EMBL/GenBank/DDBJ whole genome shotgun (WGS) entry which is preliminary data.</text>
</comment>
<protein>
    <recommendedName>
        <fullName evidence="3">Sel1 repeat family protein</fullName>
    </recommendedName>
</protein>
<evidence type="ECO:0008006" key="3">
    <source>
        <dbReference type="Google" id="ProtNLM"/>
    </source>
</evidence>
<dbReference type="Proteomes" id="UP000261948">
    <property type="component" value="Unassembled WGS sequence"/>
</dbReference>
<organism evidence="1 2">
    <name type="scientific">Comamonas testosteroni</name>
    <name type="common">Pseudomonas testosteroni</name>
    <dbReference type="NCBI Taxonomy" id="285"/>
    <lineage>
        <taxon>Bacteria</taxon>
        <taxon>Pseudomonadati</taxon>
        <taxon>Pseudomonadota</taxon>
        <taxon>Betaproteobacteria</taxon>
        <taxon>Burkholderiales</taxon>
        <taxon>Comamonadaceae</taxon>
        <taxon>Comamonas</taxon>
    </lineage>
</organism>
<sequence length="202" mass="22538">MQIPDYDRAQAMALLKEKPGAPLSAFDVASRAHRRWDLKQPADAALLFCLAFELAQQEAATPCQAPNYFVRAAITFNQAGDRTTAEPMLREATQLNWQALGLGQDSHMCEWAFTQLLLNLQHGPAPAFSDLFAQAVTDCSAQGRNFPSIHPQQDALLPIAIELQLPHIVKQLADRMAARRPLSRPVKAQLLQARQWLDLQNF</sequence>
<evidence type="ECO:0000313" key="2">
    <source>
        <dbReference type="Proteomes" id="UP000261948"/>
    </source>
</evidence>
<reference evidence="1 2" key="1">
    <citation type="submission" date="2018-08" db="EMBL/GenBank/DDBJ databases">
        <title>Comamonas testosteroni strain SWCO2.</title>
        <authorList>
            <person name="Jiang N."/>
            <person name="Zhang X.Z."/>
        </authorList>
    </citation>
    <scope>NUCLEOTIDE SEQUENCE [LARGE SCALE GENOMIC DNA]</scope>
    <source>
        <strain evidence="1 2">SWCO2</strain>
    </source>
</reference>
<accession>A0A373F6E8</accession>
<proteinExistence type="predicted"/>